<evidence type="ECO:0000313" key="2">
    <source>
        <dbReference type="EMBL" id="REE78954.1"/>
    </source>
</evidence>
<protein>
    <submittedName>
        <fullName evidence="2">Uncharacterized protein</fullName>
    </submittedName>
</protein>
<proteinExistence type="predicted"/>
<dbReference type="Proteomes" id="UP000256304">
    <property type="component" value="Unassembled WGS sequence"/>
</dbReference>
<organism evidence="2 3">
    <name type="scientific">Paenibacillus taihuensis</name>
    <dbReference type="NCBI Taxonomy" id="1156355"/>
    <lineage>
        <taxon>Bacteria</taxon>
        <taxon>Bacillati</taxon>
        <taxon>Bacillota</taxon>
        <taxon>Bacilli</taxon>
        <taxon>Bacillales</taxon>
        <taxon>Paenibacillaceae</taxon>
        <taxon>Paenibacillus</taxon>
    </lineage>
</organism>
<dbReference type="RefSeq" id="WP_181909664.1">
    <property type="nucleotide sequence ID" value="NZ_QTTN01000023.1"/>
</dbReference>
<keyword evidence="3" id="KW-1185">Reference proteome</keyword>
<accession>A0A3D9RSK5</accession>
<dbReference type="EMBL" id="QTTN01000023">
    <property type="protein sequence ID" value="REE78954.1"/>
    <property type="molecule type" value="Genomic_DNA"/>
</dbReference>
<comment type="caution">
    <text evidence="2">The sequence shown here is derived from an EMBL/GenBank/DDBJ whole genome shotgun (WGS) entry which is preliminary data.</text>
</comment>
<dbReference type="AlphaFoldDB" id="A0A3D9RSK5"/>
<feature type="region of interest" description="Disordered" evidence="1">
    <location>
        <begin position="33"/>
        <end position="52"/>
    </location>
</feature>
<evidence type="ECO:0000256" key="1">
    <source>
        <dbReference type="SAM" id="MobiDB-lite"/>
    </source>
</evidence>
<name>A0A3D9RSK5_9BACL</name>
<gene>
    <name evidence="2" type="ORF">A8990_12382</name>
</gene>
<sequence>MIGHQIFEQWRLHVTYETGETPEFTATEGWEQGEIGQDEHGPCEMGRYHKGT</sequence>
<reference evidence="2 3" key="1">
    <citation type="submission" date="2018-08" db="EMBL/GenBank/DDBJ databases">
        <title>Genomic Encyclopedia of Type Strains, Phase III (KMG-III): the genomes of soil and plant-associated and newly described type strains.</title>
        <authorList>
            <person name="Whitman W."/>
        </authorList>
    </citation>
    <scope>NUCLEOTIDE SEQUENCE [LARGE SCALE GENOMIC DNA]</scope>
    <source>
        <strain evidence="2 3">CGMCC 1.10966</strain>
    </source>
</reference>
<evidence type="ECO:0000313" key="3">
    <source>
        <dbReference type="Proteomes" id="UP000256304"/>
    </source>
</evidence>